<evidence type="ECO:0000313" key="4">
    <source>
        <dbReference type="EMBL" id="GAA2899357.1"/>
    </source>
</evidence>
<sequence>MENAALPVDGRPPDRPGRAAVPEAEETPDVRMPGSPAPGVRHRGGASRWRARLLLGVTAAWLVFVVLHHLLSGRFWLWLLPDLVPPMVYLAAPLLLLAAAPLAGRSRRRWCAALAAVSLVLGAGQSGLDPGALAGGGGSPAPAGALRLVSWNTEYWHQDDDPERFYGFLKDRRADIYVLQEYMHWVGDDPRQIDDLARLRREFPGYHVAVDGELVTVSRFPIVATTRVGPARTLDSRSPWRSAFDLSKVLRTDVRVGASVLSVYNVHIPTQYMLDENPLTPEFYTRLRDRDARRGAQFRGLEADLGANRNATVVTGDFNSTYAMGDLRWLFHRLSSANRASRRPHLASWPAGGPALWQLDWTFTSSVGVHRYDLLDPRGMSDHRAQELLVSLGGPGGLPRP</sequence>
<keyword evidence="2" id="KW-0472">Membrane</keyword>
<evidence type="ECO:0000313" key="5">
    <source>
        <dbReference type="Proteomes" id="UP001500831"/>
    </source>
</evidence>
<keyword evidence="5" id="KW-1185">Reference proteome</keyword>
<keyword evidence="4" id="KW-0255">Endonuclease</keyword>
<dbReference type="Gene3D" id="3.60.10.10">
    <property type="entry name" value="Endonuclease/exonuclease/phosphatase"/>
    <property type="match status" value="1"/>
</dbReference>
<comment type="caution">
    <text evidence="4">The sequence shown here is derived from an EMBL/GenBank/DDBJ whole genome shotgun (WGS) entry which is preliminary data.</text>
</comment>
<organism evidence="4 5">
    <name type="scientific">Streptosporangium fragile</name>
    <dbReference type="NCBI Taxonomy" id="46186"/>
    <lineage>
        <taxon>Bacteria</taxon>
        <taxon>Bacillati</taxon>
        <taxon>Actinomycetota</taxon>
        <taxon>Actinomycetes</taxon>
        <taxon>Streptosporangiales</taxon>
        <taxon>Streptosporangiaceae</taxon>
        <taxon>Streptosporangium</taxon>
    </lineage>
</organism>
<dbReference type="InterPro" id="IPR036691">
    <property type="entry name" value="Endo/exonu/phosph_ase_sf"/>
</dbReference>
<evidence type="ECO:0000256" key="2">
    <source>
        <dbReference type="SAM" id="Phobius"/>
    </source>
</evidence>
<feature type="domain" description="Endonuclease/exonuclease/phosphatase" evidence="3">
    <location>
        <begin position="150"/>
        <end position="383"/>
    </location>
</feature>
<reference evidence="5" key="1">
    <citation type="journal article" date="2019" name="Int. J. Syst. Evol. Microbiol.">
        <title>The Global Catalogue of Microorganisms (GCM) 10K type strain sequencing project: providing services to taxonomists for standard genome sequencing and annotation.</title>
        <authorList>
            <consortium name="The Broad Institute Genomics Platform"/>
            <consortium name="The Broad Institute Genome Sequencing Center for Infectious Disease"/>
            <person name="Wu L."/>
            <person name="Ma J."/>
        </authorList>
    </citation>
    <scope>NUCLEOTIDE SEQUENCE [LARGE SCALE GENOMIC DNA]</scope>
    <source>
        <strain evidence="5">JCM 6242</strain>
    </source>
</reference>
<keyword evidence="2" id="KW-1133">Transmembrane helix</keyword>
<keyword evidence="4" id="KW-0378">Hydrolase</keyword>
<gene>
    <name evidence="4" type="ORF">GCM10010517_64860</name>
</gene>
<dbReference type="GO" id="GO:0004519">
    <property type="term" value="F:endonuclease activity"/>
    <property type="evidence" value="ECO:0007669"/>
    <property type="project" value="UniProtKB-KW"/>
</dbReference>
<evidence type="ECO:0000256" key="1">
    <source>
        <dbReference type="SAM" id="MobiDB-lite"/>
    </source>
</evidence>
<dbReference type="Pfam" id="PF03372">
    <property type="entry name" value="Exo_endo_phos"/>
    <property type="match status" value="1"/>
</dbReference>
<dbReference type="Proteomes" id="UP001500831">
    <property type="component" value="Unassembled WGS sequence"/>
</dbReference>
<feature type="region of interest" description="Disordered" evidence="1">
    <location>
        <begin position="1"/>
        <end position="43"/>
    </location>
</feature>
<feature type="transmembrane region" description="Helical" evidence="2">
    <location>
        <begin position="110"/>
        <end position="128"/>
    </location>
</feature>
<keyword evidence="4" id="KW-0540">Nuclease</keyword>
<dbReference type="RefSeq" id="WP_344979506.1">
    <property type="nucleotide sequence ID" value="NZ_BAAAVI010000065.1"/>
</dbReference>
<feature type="transmembrane region" description="Helical" evidence="2">
    <location>
        <begin position="83"/>
        <end position="103"/>
    </location>
</feature>
<evidence type="ECO:0000259" key="3">
    <source>
        <dbReference type="Pfam" id="PF03372"/>
    </source>
</evidence>
<feature type="transmembrane region" description="Helical" evidence="2">
    <location>
        <begin position="51"/>
        <end position="71"/>
    </location>
</feature>
<proteinExistence type="predicted"/>
<name>A0ABP6IMH8_9ACTN</name>
<dbReference type="SUPFAM" id="SSF56219">
    <property type="entry name" value="DNase I-like"/>
    <property type="match status" value="1"/>
</dbReference>
<dbReference type="InterPro" id="IPR005135">
    <property type="entry name" value="Endo/exonuclease/phosphatase"/>
</dbReference>
<accession>A0ABP6IMH8</accession>
<dbReference type="EMBL" id="BAAAVI010000065">
    <property type="protein sequence ID" value="GAA2899357.1"/>
    <property type="molecule type" value="Genomic_DNA"/>
</dbReference>
<keyword evidence="2" id="KW-0812">Transmembrane</keyword>
<protein>
    <submittedName>
        <fullName evidence="4">Endonuclease/exonuclease/phosphatase family protein</fullName>
    </submittedName>
</protein>